<accession>A0AAI9SXA2</accession>
<dbReference type="GO" id="GO:0035838">
    <property type="term" value="C:growing cell tip"/>
    <property type="evidence" value="ECO:0007669"/>
    <property type="project" value="TreeGrafter"/>
</dbReference>
<keyword evidence="8" id="KW-1185">Reference proteome</keyword>
<feature type="transmembrane region" description="Helical" evidence="6">
    <location>
        <begin position="12"/>
        <end position="32"/>
    </location>
</feature>
<evidence type="ECO:0000256" key="2">
    <source>
        <dbReference type="ARBA" id="ARBA00022692"/>
    </source>
</evidence>
<feature type="compositionally biased region" description="Gly residues" evidence="5">
    <location>
        <begin position="232"/>
        <end position="243"/>
    </location>
</feature>
<evidence type="ECO:0000313" key="7">
    <source>
        <dbReference type="EMBL" id="KAI3404416.2"/>
    </source>
</evidence>
<evidence type="ECO:0000256" key="6">
    <source>
        <dbReference type="SAM" id="Phobius"/>
    </source>
</evidence>
<dbReference type="AlphaFoldDB" id="A0AAI9SXA2"/>
<evidence type="ECO:0000256" key="3">
    <source>
        <dbReference type="ARBA" id="ARBA00022989"/>
    </source>
</evidence>
<feature type="compositionally biased region" description="Polar residues" evidence="5">
    <location>
        <begin position="440"/>
        <end position="450"/>
    </location>
</feature>
<feature type="transmembrane region" description="Helical" evidence="6">
    <location>
        <begin position="86"/>
        <end position="110"/>
    </location>
</feature>
<feature type="region of interest" description="Disordered" evidence="5">
    <location>
        <begin position="517"/>
        <end position="542"/>
    </location>
</feature>
<dbReference type="InterPro" id="IPR009571">
    <property type="entry name" value="SUR7/Rim9-like_fungi"/>
</dbReference>
<feature type="compositionally biased region" description="Low complexity" evidence="5">
    <location>
        <begin position="344"/>
        <end position="377"/>
    </location>
</feature>
<reference evidence="7" key="1">
    <citation type="journal article" date="2022" name="DNA Res.">
        <title>Genome analysis of five recently described species of the CUG-Ser clade uncovers Candida theae as a new hybrid lineage with pathogenic potential in the Candida parapsilosis species complex.</title>
        <authorList>
            <person name="Mixao V."/>
            <person name="Del Olmo V."/>
            <person name="Hegedusova E."/>
            <person name="Saus E."/>
            <person name="Pryszcz L."/>
            <person name="Cillingova A."/>
            <person name="Nosek J."/>
            <person name="Gabaldon T."/>
        </authorList>
    </citation>
    <scope>NUCLEOTIDE SEQUENCE</scope>
    <source>
        <strain evidence="7">CBS 10844</strain>
    </source>
</reference>
<keyword evidence="3 6" id="KW-1133">Transmembrane helix</keyword>
<feature type="compositionally biased region" description="Low complexity" evidence="5">
    <location>
        <begin position="211"/>
        <end position="222"/>
    </location>
</feature>
<feature type="transmembrane region" description="Helical" evidence="6">
    <location>
        <begin position="117"/>
        <end position="144"/>
    </location>
</feature>
<evidence type="ECO:0000256" key="4">
    <source>
        <dbReference type="ARBA" id="ARBA00023136"/>
    </source>
</evidence>
<evidence type="ECO:0008006" key="9">
    <source>
        <dbReference type="Google" id="ProtNLM"/>
    </source>
</evidence>
<gene>
    <name evidence="7" type="ORF">KGF56_002813</name>
</gene>
<evidence type="ECO:0000256" key="1">
    <source>
        <dbReference type="ARBA" id="ARBA00004141"/>
    </source>
</evidence>
<protein>
    <recommendedName>
        <fullName evidence="9">PH-response regulator protein palI/RIM9</fullName>
    </recommendedName>
</protein>
<feature type="region of interest" description="Disordered" evidence="5">
    <location>
        <begin position="577"/>
        <end position="602"/>
    </location>
</feature>
<dbReference type="Pfam" id="PF06687">
    <property type="entry name" value="SUR7"/>
    <property type="match status" value="1"/>
</dbReference>
<dbReference type="PANTHER" id="PTHR28013:SF3">
    <property type="entry name" value="PROTEIN DCV1-RELATED"/>
    <property type="match status" value="1"/>
</dbReference>
<feature type="compositionally biased region" description="Polar residues" evidence="5">
    <location>
        <begin position="580"/>
        <end position="591"/>
    </location>
</feature>
<dbReference type="GO" id="GO:0032153">
    <property type="term" value="C:cell division site"/>
    <property type="evidence" value="ECO:0007669"/>
    <property type="project" value="TreeGrafter"/>
</dbReference>
<dbReference type="PANTHER" id="PTHR28013">
    <property type="entry name" value="PROTEIN DCV1-RELATED"/>
    <property type="match status" value="1"/>
</dbReference>
<evidence type="ECO:0000256" key="5">
    <source>
        <dbReference type="SAM" id="MobiDB-lite"/>
    </source>
</evidence>
<comment type="caution">
    <text evidence="7">The sequence shown here is derived from an EMBL/GenBank/DDBJ whole genome shotgun (WGS) entry which is preliminary data.</text>
</comment>
<feature type="compositionally biased region" description="Polar residues" evidence="5">
    <location>
        <begin position="267"/>
        <end position="294"/>
    </location>
</feature>
<keyword evidence="2 6" id="KW-0812">Transmembrane</keyword>
<dbReference type="RefSeq" id="XP_049180161.1">
    <property type="nucleotide sequence ID" value="XM_049324082.1"/>
</dbReference>
<feature type="compositionally biased region" description="Polar residues" evidence="5">
    <location>
        <begin position="303"/>
        <end position="338"/>
    </location>
</feature>
<feature type="compositionally biased region" description="Polar residues" evidence="5">
    <location>
        <begin position="247"/>
        <end position="260"/>
    </location>
</feature>
<feature type="transmembrane region" description="Helical" evidence="6">
    <location>
        <begin position="150"/>
        <end position="171"/>
    </location>
</feature>
<comment type="subcellular location">
    <subcellularLocation>
        <location evidence="1">Membrane</location>
        <topology evidence="1">Multi-pass membrane protein</topology>
    </subcellularLocation>
</comment>
<feature type="compositionally biased region" description="Gly residues" evidence="5">
    <location>
        <begin position="593"/>
        <end position="602"/>
    </location>
</feature>
<proteinExistence type="predicted"/>
<feature type="region of interest" description="Disordered" evidence="5">
    <location>
        <begin position="417"/>
        <end position="458"/>
    </location>
</feature>
<dbReference type="InterPro" id="IPR051380">
    <property type="entry name" value="pH-response_reg_palI/RIM9"/>
</dbReference>
<feature type="region of interest" description="Disordered" evidence="5">
    <location>
        <begin position="208"/>
        <end position="384"/>
    </location>
</feature>
<sequence length="602" mass="65205">MAFRLSFNTISFILILVSFVFLLLSVISSPVVTQLNVGKTASHTYGVFGYCWDNNSQCSSATYPLQLSTISDSSTNWKMSSGSRDILAKIFIITPIALGFNFILLMLIIVSHFTSRGIVLVGIGINIISAILTIISCVVTVLAFYPNLAWTGWILIGSAAANLVSFIFLILTLTIMGNDSDEDEDFDEDEAGFGKFSNYNKLDDKFNHIQTSTSKNPNSSSSIENDYEYKPYGGGGGGGGVNNGNGFTSNRNPNPISAPNSEKVYGKTNTFTSNPTAYTNYSTSNPNISNNMQPQGIRKANGSFHSNSSSYYVQPQSVHDFTQGQTGSPSLGGSSSNVGYKPVGSSSSTPGSNLSNNPATAPQPPATTTTTTTPYPAIGDTPQMETNTAFSRSVFEHHPQVEGHKPFTELEDDFDDEEDLNAGRNNVAGTGNDSDEDSDFTSVSQRAPNPQYNYNSGYGQGSYYQQQYSNIQQYQHMNQVQPQMLPQTQLQPHFQLQQSYNNGSNGYFAQNQPPIPQQQVAQMSHASQQRPTISENALNSNPDFNFQRGTLLQQKRRVAPGFVPVAARYNGNAAKPGMGANNTNAQASSLMGRNGGPYGVAR</sequence>
<dbReference type="GeneID" id="73380430"/>
<organism evidence="7 8">
    <name type="scientific">Candida oxycetoniae</name>
    <dbReference type="NCBI Taxonomy" id="497107"/>
    <lineage>
        <taxon>Eukaryota</taxon>
        <taxon>Fungi</taxon>
        <taxon>Dikarya</taxon>
        <taxon>Ascomycota</taxon>
        <taxon>Saccharomycotina</taxon>
        <taxon>Pichiomycetes</taxon>
        <taxon>Debaryomycetaceae</taxon>
        <taxon>Candida/Lodderomyces clade</taxon>
        <taxon>Candida</taxon>
    </lineage>
</organism>
<keyword evidence="4 6" id="KW-0472">Membrane</keyword>
<dbReference type="GO" id="GO:0005886">
    <property type="term" value="C:plasma membrane"/>
    <property type="evidence" value="ECO:0007669"/>
    <property type="project" value="InterPro"/>
</dbReference>
<dbReference type="EMBL" id="JAHUZD010000103">
    <property type="protein sequence ID" value="KAI3404416.2"/>
    <property type="molecule type" value="Genomic_DNA"/>
</dbReference>
<name>A0AAI9SXA2_9ASCO</name>
<feature type="compositionally biased region" description="Polar residues" evidence="5">
    <location>
        <begin position="423"/>
        <end position="432"/>
    </location>
</feature>
<evidence type="ECO:0000313" key="8">
    <source>
        <dbReference type="Proteomes" id="UP001202479"/>
    </source>
</evidence>
<dbReference type="Proteomes" id="UP001202479">
    <property type="component" value="Unassembled WGS sequence"/>
</dbReference>